<dbReference type="Proteomes" id="UP000189660">
    <property type="component" value="Chromosome"/>
</dbReference>
<gene>
    <name evidence="10" type="ORF">BBC0178_005760</name>
</gene>
<comment type="subcellular location">
    <subcellularLocation>
        <location evidence="1">Cell membrane</location>
        <topology evidence="1">Multi-pass membrane protein</topology>
    </subcellularLocation>
</comment>
<feature type="transmembrane region" description="Helical" evidence="8">
    <location>
        <begin position="341"/>
        <end position="364"/>
    </location>
</feature>
<evidence type="ECO:0000313" key="11">
    <source>
        <dbReference type="Proteomes" id="UP000189660"/>
    </source>
</evidence>
<dbReference type="EMBL" id="CP015820">
    <property type="protein sequence ID" value="AQT42073.1"/>
    <property type="molecule type" value="Genomic_DNA"/>
</dbReference>
<dbReference type="PANTHER" id="PTHR43528:SF7">
    <property type="entry name" value="MFS TRANSPORTER"/>
    <property type="match status" value="1"/>
</dbReference>
<proteinExistence type="predicted"/>
<organism evidence="10 11">
    <name type="scientific">Bartonella apihabitans</name>
    <dbReference type="NCBI Taxonomy" id="2750929"/>
    <lineage>
        <taxon>Bacteria</taxon>
        <taxon>Pseudomonadati</taxon>
        <taxon>Pseudomonadota</taxon>
        <taxon>Alphaproteobacteria</taxon>
        <taxon>Hyphomicrobiales</taxon>
        <taxon>Bartonellaceae</taxon>
        <taxon>Bartonella</taxon>
    </lineage>
</organism>
<dbReference type="GO" id="GO:0005886">
    <property type="term" value="C:plasma membrane"/>
    <property type="evidence" value="ECO:0007669"/>
    <property type="project" value="UniProtKB-SubCell"/>
</dbReference>
<evidence type="ECO:0000259" key="9">
    <source>
        <dbReference type="PROSITE" id="PS50850"/>
    </source>
</evidence>
<keyword evidence="2" id="KW-0813">Transport</keyword>
<dbReference type="PANTHER" id="PTHR43528">
    <property type="entry name" value="ALPHA-KETOGLUTARATE PERMEASE"/>
    <property type="match status" value="1"/>
</dbReference>
<evidence type="ECO:0000256" key="3">
    <source>
        <dbReference type="ARBA" id="ARBA00022475"/>
    </source>
</evidence>
<dbReference type="Gene3D" id="1.20.1250.20">
    <property type="entry name" value="MFS general substrate transporter like domains"/>
    <property type="match status" value="2"/>
</dbReference>
<accession>A0A1U9M9S1</accession>
<dbReference type="InterPro" id="IPR036259">
    <property type="entry name" value="MFS_trans_sf"/>
</dbReference>
<dbReference type="InterPro" id="IPR051084">
    <property type="entry name" value="H+-coupled_symporters"/>
</dbReference>
<evidence type="ECO:0000256" key="7">
    <source>
        <dbReference type="ARBA" id="ARBA00023136"/>
    </source>
</evidence>
<evidence type="ECO:0000256" key="8">
    <source>
        <dbReference type="SAM" id="Phobius"/>
    </source>
</evidence>
<evidence type="ECO:0000256" key="2">
    <source>
        <dbReference type="ARBA" id="ARBA00022448"/>
    </source>
</evidence>
<evidence type="ECO:0000313" key="10">
    <source>
        <dbReference type="EMBL" id="AQT42073.1"/>
    </source>
</evidence>
<dbReference type="AlphaFoldDB" id="A0A1U9M9S1"/>
<feature type="transmembrane region" description="Helical" evidence="8">
    <location>
        <begin position="316"/>
        <end position="335"/>
    </location>
</feature>
<dbReference type="InterPro" id="IPR020846">
    <property type="entry name" value="MFS_dom"/>
</dbReference>
<feature type="transmembrane region" description="Helical" evidence="8">
    <location>
        <begin position="87"/>
        <end position="105"/>
    </location>
</feature>
<evidence type="ECO:0000256" key="4">
    <source>
        <dbReference type="ARBA" id="ARBA00022692"/>
    </source>
</evidence>
<feature type="transmembrane region" description="Helical" evidence="8">
    <location>
        <begin position="111"/>
        <end position="130"/>
    </location>
</feature>
<keyword evidence="7 8" id="KW-0472">Membrane</keyword>
<dbReference type="SUPFAM" id="SSF103473">
    <property type="entry name" value="MFS general substrate transporter"/>
    <property type="match status" value="1"/>
</dbReference>
<feature type="transmembrane region" description="Helical" evidence="8">
    <location>
        <begin position="55"/>
        <end position="75"/>
    </location>
</feature>
<evidence type="ECO:0000256" key="5">
    <source>
        <dbReference type="ARBA" id="ARBA00022847"/>
    </source>
</evidence>
<dbReference type="KEGG" id="bapa:BBC0178_005760"/>
<dbReference type="InterPro" id="IPR005828">
    <property type="entry name" value="MFS_sugar_transport-like"/>
</dbReference>
<feature type="transmembrane region" description="Helical" evidence="8">
    <location>
        <begin position="195"/>
        <end position="217"/>
    </location>
</feature>
<keyword evidence="11" id="KW-1185">Reference proteome</keyword>
<sequence>MKSARNLNSDDIRTLALASLGGALEFYDFIIFVFFTAEISHTVLPSEMSPWLATTWTYGIFAAGYLMRPIGGVVMAHLGDKLGRKRIFTFSVLLMSLATLGMAFVPTYNHFGILSPLILLACRMMQGLAVGGEVPGAWTFVAEHVPERHVGLSTGVLTSGLSLGILIGSFIAFAINHIVHNNVLPWPENVTDFWGWRVAFIIGGIFGLIAVWLRRFLEETPIFKELKRKKALSKEIPLKVVLTKYLGSVVVAVLLTWTLSATIMISTLLTPNYMKAAPYNYSGDITLAANSITSFFLILGTPVAGFLCDRFGSGKFFTFSGIVFAVVSYIFYHCAGYSTGLLFVLSAFLGFFAGYVGSVAYVIVRSFPATVRFSGLSFSYNIAYAVFGGLTPWAINLMQPVFPMFHMWYLIIISLLASLVGLYLIFYGEKKQMPIGIEELETKDL</sequence>
<dbReference type="OrthoDB" id="9783227at2"/>
<dbReference type="PROSITE" id="PS50850">
    <property type="entry name" value="MFS"/>
    <property type="match status" value="1"/>
</dbReference>
<keyword evidence="6 8" id="KW-1133">Transmembrane helix</keyword>
<keyword evidence="5" id="KW-0769">Symport</keyword>
<dbReference type="Pfam" id="PF00083">
    <property type="entry name" value="Sugar_tr"/>
    <property type="match status" value="1"/>
</dbReference>
<feature type="transmembrane region" description="Helical" evidence="8">
    <location>
        <begin position="12"/>
        <end position="35"/>
    </location>
</feature>
<keyword evidence="4 8" id="KW-0812">Transmembrane</keyword>
<protein>
    <submittedName>
        <fullName evidence="10">Major Facilitator Superfamily protein</fullName>
    </submittedName>
</protein>
<evidence type="ECO:0000256" key="1">
    <source>
        <dbReference type="ARBA" id="ARBA00004651"/>
    </source>
</evidence>
<feature type="domain" description="Major facilitator superfamily (MFS) profile" evidence="9">
    <location>
        <begin position="14"/>
        <end position="432"/>
    </location>
</feature>
<dbReference type="RefSeq" id="WP_078039141.1">
    <property type="nucleotide sequence ID" value="NZ_CP015820.1"/>
</dbReference>
<feature type="transmembrane region" description="Helical" evidence="8">
    <location>
        <begin position="285"/>
        <end position="307"/>
    </location>
</feature>
<name>A0A1U9M9S1_9HYPH</name>
<reference evidence="10 11" key="1">
    <citation type="submission" date="2016-11" db="EMBL/GenBank/DDBJ databases">
        <title>Comparative genomics of Bartonella apis.</title>
        <authorList>
            <person name="Engel P."/>
        </authorList>
    </citation>
    <scope>NUCLEOTIDE SEQUENCE [LARGE SCALE GENOMIC DNA]</scope>
    <source>
        <strain evidence="10 11">BBC0178</strain>
    </source>
</reference>
<keyword evidence="3" id="KW-1003">Cell membrane</keyword>
<feature type="transmembrane region" description="Helical" evidence="8">
    <location>
        <begin position="376"/>
        <end position="395"/>
    </location>
</feature>
<feature type="transmembrane region" description="Helical" evidence="8">
    <location>
        <begin position="238"/>
        <end position="265"/>
    </location>
</feature>
<feature type="transmembrane region" description="Helical" evidence="8">
    <location>
        <begin position="150"/>
        <end position="175"/>
    </location>
</feature>
<evidence type="ECO:0000256" key="6">
    <source>
        <dbReference type="ARBA" id="ARBA00022989"/>
    </source>
</evidence>
<feature type="transmembrane region" description="Helical" evidence="8">
    <location>
        <begin position="407"/>
        <end position="426"/>
    </location>
</feature>
<dbReference type="GO" id="GO:0015293">
    <property type="term" value="F:symporter activity"/>
    <property type="evidence" value="ECO:0007669"/>
    <property type="project" value="UniProtKB-KW"/>
</dbReference>